<keyword evidence="2 4" id="KW-0472">Membrane</keyword>
<dbReference type="STRING" id="1513793.SAMN06296036_12299"/>
<gene>
    <name evidence="7" type="ORF">SAMN06296036_12299</name>
</gene>
<dbReference type="GO" id="GO:0009279">
    <property type="term" value="C:cell outer membrane"/>
    <property type="evidence" value="ECO:0007669"/>
    <property type="project" value="UniProtKB-SubCell"/>
</dbReference>
<accession>A0A1Y6CIY5</accession>
<evidence type="ECO:0000256" key="5">
    <source>
        <dbReference type="SAM" id="SignalP"/>
    </source>
</evidence>
<dbReference type="AlphaFoldDB" id="A0A1Y6CIY5"/>
<evidence type="ECO:0000313" key="8">
    <source>
        <dbReference type="Proteomes" id="UP000192907"/>
    </source>
</evidence>
<dbReference type="EMBL" id="FWZT01000022">
    <property type="protein sequence ID" value="SMF64980.1"/>
    <property type="molecule type" value="Genomic_DNA"/>
</dbReference>
<organism evidence="7 8">
    <name type="scientific">Pseudobacteriovorax antillogorgiicola</name>
    <dbReference type="NCBI Taxonomy" id="1513793"/>
    <lineage>
        <taxon>Bacteria</taxon>
        <taxon>Pseudomonadati</taxon>
        <taxon>Bdellovibrionota</taxon>
        <taxon>Oligoflexia</taxon>
        <taxon>Oligoflexales</taxon>
        <taxon>Pseudobacteriovoracaceae</taxon>
        <taxon>Pseudobacteriovorax</taxon>
    </lineage>
</organism>
<evidence type="ECO:0000256" key="3">
    <source>
        <dbReference type="ARBA" id="ARBA00023237"/>
    </source>
</evidence>
<dbReference type="PANTHER" id="PTHR30329:SF21">
    <property type="entry name" value="LIPOPROTEIN YIAD-RELATED"/>
    <property type="match status" value="1"/>
</dbReference>
<dbReference type="InterPro" id="IPR006665">
    <property type="entry name" value="OmpA-like"/>
</dbReference>
<comment type="subcellular location">
    <subcellularLocation>
        <location evidence="1">Cell outer membrane</location>
    </subcellularLocation>
</comment>
<dbReference type="Gene3D" id="3.30.1330.60">
    <property type="entry name" value="OmpA-like domain"/>
    <property type="match status" value="1"/>
</dbReference>
<sequence length="265" mass="29675">MKLKLPLFLLLATSVGCASNDPESLKKAEIAVEKSEEKDADDLTPRMMELANEQLDQAQDLWDDAVDAREDQNYAKSEKLAQRAQELAISAKALADRARTINKNVEKWDKNPRLYNAASQDKLLKRIEILQAQLKRKPAVNVAPGMTADAAVALVDQMPIAYFPYKVAEPKNEFVPHAKNLAKVMNNHPGLKLELYGYADPRGTEEYNQELAKKRAYNISQILIREGVAKNRIKIVSSGEVNSSSRSVSDMQLYRKVEATLINAH</sequence>
<name>A0A1Y6CIY5_9BACT</name>
<keyword evidence="8" id="KW-1185">Reference proteome</keyword>
<reference evidence="8" key="1">
    <citation type="submission" date="2017-04" db="EMBL/GenBank/DDBJ databases">
        <authorList>
            <person name="Varghese N."/>
            <person name="Submissions S."/>
        </authorList>
    </citation>
    <scope>NUCLEOTIDE SEQUENCE [LARGE SCALE GENOMIC DNA]</scope>
    <source>
        <strain evidence="8">RKEM611</strain>
    </source>
</reference>
<dbReference type="PANTHER" id="PTHR30329">
    <property type="entry name" value="STATOR ELEMENT OF FLAGELLAR MOTOR COMPLEX"/>
    <property type="match status" value="1"/>
</dbReference>
<dbReference type="Pfam" id="PF00691">
    <property type="entry name" value="OmpA"/>
    <property type="match status" value="1"/>
</dbReference>
<dbReference type="PROSITE" id="PS51123">
    <property type="entry name" value="OMPA_2"/>
    <property type="match status" value="1"/>
</dbReference>
<dbReference type="InterPro" id="IPR050330">
    <property type="entry name" value="Bact_OuterMem_StrucFunc"/>
</dbReference>
<evidence type="ECO:0000259" key="6">
    <source>
        <dbReference type="PROSITE" id="PS51123"/>
    </source>
</evidence>
<proteinExistence type="predicted"/>
<dbReference type="RefSeq" id="WP_159455606.1">
    <property type="nucleotide sequence ID" value="NZ_FWZT01000022.1"/>
</dbReference>
<dbReference type="InterPro" id="IPR036737">
    <property type="entry name" value="OmpA-like_sf"/>
</dbReference>
<feature type="signal peptide" evidence="5">
    <location>
        <begin position="1"/>
        <end position="18"/>
    </location>
</feature>
<keyword evidence="5" id="KW-0732">Signal</keyword>
<keyword evidence="3" id="KW-0998">Cell outer membrane</keyword>
<evidence type="ECO:0000256" key="2">
    <source>
        <dbReference type="ARBA" id="ARBA00023136"/>
    </source>
</evidence>
<evidence type="ECO:0000256" key="4">
    <source>
        <dbReference type="PROSITE-ProRule" id="PRU00473"/>
    </source>
</evidence>
<dbReference type="Proteomes" id="UP000192907">
    <property type="component" value="Unassembled WGS sequence"/>
</dbReference>
<feature type="chain" id="PRO_5013368757" description="OmpA-like domain-containing protein" evidence="5">
    <location>
        <begin position="19"/>
        <end position="265"/>
    </location>
</feature>
<protein>
    <recommendedName>
        <fullName evidence="6">OmpA-like domain-containing protein</fullName>
    </recommendedName>
</protein>
<evidence type="ECO:0000256" key="1">
    <source>
        <dbReference type="ARBA" id="ARBA00004442"/>
    </source>
</evidence>
<dbReference type="PRINTS" id="PR01021">
    <property type="entry name" value="OMPADOMAIN"/>
</dbReference>
<evidence type="ECO:0000313" key="7">
    <source>
        <dbReference type="EMBL" id="SMF64980.1"/>
    </source>
</evidence>
<dbReference type="CDD" id="cd07185">
    <property type="entry name" value="OmpA_C-like"/>
    <property type="match status" value="1"/>
</dbReference>
<dbReference type="InterPro" id="IPR006664">
    <property type="entry name" value="OMP_bac"/>
</dbReference>
<dbReference type="SUPFAM" id="SSF103088">
    <property type="entry name" value="OmpA-like"/>
    <property type="match status" value="1"/>
</dbReference>
<dbReference type="PROSITE" id="PS51257">
    <property type="entry name" value="PROKAR_LIPOPROTEIN"/>
    <property type="match status" value="1"/>
</dbReference>
<feature type="domain" description="OmpA-like" evidence="6">
    <location>
        <begin position="150"/>
        <end position="265"/>
    </location>
</feature>